<keyword evidence="2" id="KW-1185">Reference proteome</keyword>
<name>A0A1H7K350_OLID1</name>
<dbReference type="STRING" id="407022.SAMN05661044_01212"/>
<dbReference type="RefSeq" id="WP_093320152.1">
    <property type="nucleotide sequence ID" value="NZ_FOAF01000001.1"/>
</dbReference>
<gene>
    <name evidence="1" type="ORF">SAMN05661044_01212</name>
</gene>
<dbReference type="OrthoDB" id="1036397at2"/>
<organism evidence="1 2">
    <name type="scientific">Olivibacter domesticus</name>
    <name type="common">Pseudosphingobacterium domesticum</name>
    <dbReference type="NCBI Taxonomy" id="407022"/>
    <lineage>
        <taxon>Bacteria</taxon>
        <taxon>Pseudomonadati</taxon>
        <taxon>Bacteroidota</taxon>
        <taxon>Sphingobacteriia</taxon>
        <taxon>Sphingobacteriales</taxon>
        <taxon>Sphingobacteriaceae</taxon>
        <taxon>Olivibacter</taxon>
    </lineage>
</organism>
<proteinExistence type="predicted"/>
<accession>A0A1H7K350</accession>
<protein>
    <recommendedName>
        <fullName evidence="3">AsnC family protein</fullName>
    </recommendedName>
</protein>
<dbReference type="Proteomes" id="UP000199421">
    <property type="component" value="Unassembled WGS sequence"/>
</dbReference>
<evidence type="ECO:0008006" key="3">
    <source>
        <dbReference type="Google" id="ProtNLM"/>
    </source>
</evidence>
<sequence>MDQVLIFKTDVDGMDDANRVAALFESAAKIKQWSFDLTDCDRILRIVSSDLHPKLIEKLLTIEGIYCENMAYEL</sequence>
<evidence type="ECO:0000313" key="1">
    <source>
        <dbReference type="EMBL" id="SEK81182.1"/>
    </source>
</evidence>
<reference evidence="2" key="1">
    <citation type="submission" date="2016-10" db="EMBL/GenBank/DDBJ databases">
        <authorList>
            <person name="Varghese N."/>
            <person name="Submissions S."/>
        </authorList>
    </citation>
    <scope>NUCLEOTIDE SEQUENCE [LARGE SCALE GENOMIC DNA]</scope>
    <source>
        <strain evidence="2">DSM 18733</strain>
    </source>
</reference>
<evidence type="ECO:0000313" key="2">
    <source>
        <dbReference type="Proteomes" id="UP000199421"/>
    </source>
</evidence>
<dbReference type="AlphaFoldDB" id="A0A1H7K350"/>
<dbReference type="EMBL" id="FOAF01000001">
    <property type="protein sequence ID" value="SEK81182.1"/>
    <property type="molecule type" value="Genomic_DNA"/>
</dbReference>